<evidence type="ECO:0000313" key="3">
    <source>
        <dbReference type="Proteomes" id="UP000264353"/>
    </source>
</evidence>
<feature type="region of interest" description="Disordered" evidence="1">
    <location>
        <begin position="1"/>
        <end position="55"/>
    </location>
</feature>
<sequence length="341" mass="39368">MEQDDEKEEQVVMEKGIGSSKEEKENEVDKKEFGTREKDEVSEEDYNTEEEAEKRRVEADALWRIILSEEAEYLEKEAEKVAKGTPTAPHGRPKRLAARKIVLTPPEEFLRGPTAEEMAVEAEESDEESPTKKNAEEMVEEEEAVEESPTEKIAGEVVEEEETMEESSTEKIAEEMVEEEEAVEKKMVEEEEAIEESPSEKNVEKMVEEEVVEEEAMEEEAVEAEEAEEEADKVVEKEAETVVEEEGDKYTDEEKQMWALVVYKASEEMRMGPMRCKQKIMMYGKPREKRKAQRLQSHESAPVIARTPREKRKPQRLQSPYTQVKTEDIDGPKKKRKTKAK</sequence>
<feature type="region of interest" description="Disordered" evidence="1">
    <location>
        <begin position="284"/>
        <end position="341"/>
    </location>
</feature>
<feature type="compositionally biased region" description="Acidic residues" evidence="1">
    <location>
        <begin position="157"/>
        <end position="167"/>
    </location>
</feature>
<reference evidence="2 3" key="1">
    <citation type="submission" date="2018-06" db="EMBL/GenBank/DDBJ databases">
        <title>WGS assembly of Brassica rapa FPsc.</title>
        <authorList>
            <person name="Bowman J."/>
            <person name="Kohchi T."/>
            <person name="Yamato K."/>
            <person name="Jenkins J."/>
            <person name="Shu S."/>
            <person name="Ishizaki K."/>
            <person name="Yamaoka S."/>
            <person name="Nishihama R."/>
            <person name="Nakamura Y."/>
            <person name="Berger F."/>
            <person name="Adam C."/>
            <person name="Aki S."/>
            <person name="Althoff F."/>
            <person name="Araki T."/>
            <person name="Arteaga-Vazquez M."/>
            <person name="Balasubrmanian S."/>
            <person name="Bauer D."/>
            <person name="Boehm C."/>
            <person name="Briginshaw L."/>
            <person name="Caballero-Perez J."/>
            <person name="Catarino B."/>
            <person name="Chen F."/>
            <person name="Chiyoda S."/>
            <person name="Chovatia M."/>
            <person name="Davies K."/>
            <person name="Delmans M."/>
            <person name="Demura T."/>
            <person name="Dierschke T."/>
            <person name="Dolan L."/>
            <person name="Dorantes-Acosta A."/>
            <person name="Eklund D."/>
            <person name="Florent S."/>
            <person name="Flores-Sandoval E."/>
            <person name="Fujiyama A."/>
            <person name="Fukuzawa H."/>
            <person name="Galik B."/>
            <person name="Grimanelli D."/>
            <person name="Grimwood J."/>
            <person name="Grossniklaus U."/>
            <person name="Hamada T."/>
            <person name="Haseloff J."/>
            <person name="Hetherington A."/>
            <person name="Higo A."/>
            <person name="Hirakawa Y."/>
            <person name="Hundley H."/>
            <person name="Ikeda Y."/>
            <person name="Inoue K."/>
            <person name="Inoue S."/>
            <person name="Ishida S."/>
            <person name="Jia Q."/>
            <person name="Kakita M."/>
            <person name="Kanazawa T."/>
            <person name="Kawai Y."/>
            <person name="Kawashima T."/>
            <person name="Kennedy M."/>
            <person name="Kinose K."/>
            <person name="Kinoshita T."/>
            <person name="Kohara Y."/>
            <person name="Koide E."/>
            <person name="Komatsu K."/>
            <person name="Kopischke S."/>
            <person name="Kubo M."/>
            <person name="Kyozuka J."/>
            <person name="Lagercrantz U."/>
            <person name="Lin S."/>
            <person name="Lindquist E."/>
            <person name="Lipzen A."/>
            <person name="Lu C."/>
            <person name="Luna E."/>
            <person name="Martienssen R."/>
            <person name="Minamino N."/>
            <person name="Mizutani M."/>
            <person name="Mizutani M."/>
            <person name="Mochizuki N."/>
            <person name="Monte I."/>
            <person name="Mosher R."/>
            <person name="Nagasaki H."/>
            <person name="Nakagami H."/>
            <person name="Naramoto S."/>
            <person name="Nishitani K."/>
            <person name="Ohtani M."/>
            <person name="Okamoto T."/>
            <person name="Okumura M."/>
            <person name="Phillips J."/>
            <person name="Pollak B."/>
            <person name="Reinders A."/>
            <person name="Roevekamp M."/>
            <person name="Sano R."/>
            <person name="Sawa S."/>
            <person name="Schmid M."/>
            <person name="Shirakawa M."/>
            <person name="Solano R."/>
            <person name="Spunde A."/>
            <person name="Suetsugu N."/>
            <person name="Sugano S."/>
            <person name="Sugiyama A."/>
            <person name="Sun R."/>
            <person name="Suzuki Y."/>
            <person name="Takenaka M."/>
            <person name="Takezawa D."/>
            <person name="Tomogane H."/>
            <person name="Tsuzuki M."/>
            <person name="Ueda T."/>
            <person name="Umeda M."/>
            <person name="Ward J."/>
            <person name="Watanabe Y."/>
            <person name="Yazaki K."/>
            <person name="Yokoyama R."/>
            <person name="Yoshitake Y."/>
            <person name="Yotsui I."/>
            <person name="Zachgo S."/>
            <person name="Schmutz J."/>
        </authorList>
    </citation>
    <scope>NUCLEOTIDE SEQUENCE [LARGE SCALE GENOMIC DNA]</scope>
    <source>
        <strain evidence="3">cv. B-3</strain>
    </source>
</reference>
<organism evidence="2 3">
    <name type="scientific">Brassica campestris</name>
    <name type="common">Field mustard</name>
    <dbReference type="NCBI Taxonomy" id="3711"/>
    <lineage>
        <taxon>Eukaryota</taxon>
        <taxon>Viridiplantae</taxon>
        <taxon>Streptophyta</taxon>
        <taxon>Embryophyta</taxon>
        <taxon>Tracheophyta</taxon>
        <taxon>Spermatophyta</taxon>
        <taxon>Magnoliopsida</taxon>
        <taxon>eudicotyledons</taxon>
        <taxon>Gunneridae</taxon>
        <taxon>Pentapetalae</taxon>
        <taxon>rosids</taxon>
        <taxon>malvids</taxon>
        <taxon>Brassicales</taxon>
        <taxon>Brassicaceae</taxon>
        <taxon>Brassiceae</taxon>
        <taxon>Brassica</taxon>
    </lineage>
</organism>
<feature type="region of interest" description="Disordered" evidence="1">
    <location>
        <begin position="77"/>
        <end position="251"/>
    </location>
</feature>
<name>A0A397XZ31_BRACM</name>
<dbReference type="EMBL" id="CM010636">
    <property type="protein sequence ID" value="RID45808.1"/>
    <property type="molecule type" value="Genomic_DNA"/>
</dbReference>
<feature type="compositionally biased region" description="Acidic residues" evidence="1">
    <location>
        <begin position="118"/>
        <end position="128"/>
    </location>
</feature>
<feature type="compositionally biased region" description="Acidic residues" evidence="1">
    <location>
        <begin position="137"/>
        <end position="148"/>
    </location>
</feature>
<evidence type="ECO:0000256" key="1">
    <source>
        <dbReference type="SAM" id="MobiDB-lite"/>
    </source>
</evidence>
<dbReference type="Proteomes" id="UP000264353">
    <property type="component" value="Chromosome A9"/>
</dbReference>
<dbReference type="AlphaFoldDB" id="A0A397XZ31"/>
<protein>
    <submittedName>
        <fullName evidence="2">Uncharacterized protein</fullName>
    </submittedName>
</protein>
<gene>
    <name evidence="2" type="ORF">BRARA_I02505</name>
</gene>
<feature type="compositionally biased region" description="Basic and acidic residues" evidence="1">
    <location>
        <begin position="198"/>
        <end position="208"/>
    </location>
</feature>
<evidence type="ECO:0000313" key="2">
    <source>
        <dbReference type="EMBL" id="RID45808.1"/>
    </source>
</evidence>
<proteinExistence type="predicted"/>
<accession>A0A397XZ31</accession>
<feature type="compositionally biased region" description="Acidic residues" evidence="1">
    <location>
        <begin position="209"/>
        <end position="231"/>
    </location>
</feature>
<feature type="compositionally biased region" description="Basic and acidic residues" evidence="1">
    <location>
        <begin position="20"/>
        <end position="39"/>
    </location>
</feature>
<feature type="compositionally biased region" description="Acidic residues" evidence="1">
    <location>
        <begin position="40"/>
        <end position="51"/>
    </location>
</feature>